<dbReference type="OrthoDB" id="3904217at2759"/>
<evidence type="ECO:0000313" key="2">
    <source>
        <dbReference type="EMBL" id="KAF1850808.1"/>
    </source>
</evidence>
<keyword evidence="3" id="KW-1185">Reference proteome</keyword>
<dbReference type="Proteomes" id="UP000800039">
    <property type="component" value="Unassembled WGS sequence"/>
</dbReference>
<accession>A0A9P4LDG3</accession>
<evidence type="ECO:0000313" key="3">
    <source>
        <dbReference type="Proteomes" id="UP000800039"/>
    </source>
</evidence>
<organism evidence="2 3">
    <name type="scientific">Cucurbitaria berberidis CBS 394.84</name>
    <dbReference type="NCBI Taxonomy" id="1168544"/>
    <lineage>
        <taxon>Eukaryota</taxon>
        <taxon>Fungi</taxon>
        <taxon>Dikarya</taxon>
        <taxon>Ascomycota</taxon>
        <taxon>Pezizomycotina</taxon>
        <taxon>Dothideomycetes</taxon>
        <taxon>Pleosporomycetidae</taxon>
        <taxon>Pleosporales</taxon>
        <taxon>Pleosporineae</taxon>
        <taxon>Cucurbitariaceae</taxon>
        <taxon>Cucurbitaria</taxon>
    </lineage>
</organism>
<comment type="caution">
    <text evidence="2">The sequence shown here is derived from an EMBL/GenBank/DDBJ whole genome shotgun (WGS) entry which is preliminary data.</text>
</comment>
<dbReference type="Pfam" id="PF13924">
    <property type="entry name" value="Lipocalin_5"/>
    <property type="match status" value="1"/>
</dbReference>
<reference evidence="2" key="1">
    <citation type="submission" date="2020-01" db="EMBL/GenBank/DDBJ databases">
        <authorList>
            <consortium name="DOE Joint Genome Institute"/>
            <person name="Haridas S."/>
            <person name="Albert R."/>
            <person name="Binder M."/>
            <person name="Bloem J."/>
            <person name="Labutti K."/>
            <person name="Salamov A."/>
            <person name="Andreopoulos B."/>
            <person name="Baker S.E."/>
            <person name="Barry K."/>
            <person name="Bills G."/>
            <person name="Bluhm B.H."/>
            <person name="Cannon C."/>
            <person name="Castanera R."/>
            <person name="Culley D.E."/>
            <person name="Daum C."/>
            <person name="Ezra D."/>
            <person name="Gonzalez J.B."/>
            <person name="Henrissat B."/>
            <person name="Kuo A."/>
            <person name="Liang C."/>
            <person name="Lipzen A."/>
            <person name="Lutzoni F."/>
            <person name="Magnuson J."/>
            <person name="Mondo S."/>
            <person name="Nolan M."/>
            <person name="Ohm R."/>
            <person name="Pangilinan J."/>
            <person name="Park H.-J."/>
            <person name="Ramirez L."/>
            <person name="Alfaro M."/>
            <person name="Sun H."/>
            <person name="Tritt A."/>
            <person name="Yoshinaga Y."/>
            <person name="Zwiers L.-H."/>
            <person name="Turgeon B.G."/>
            <person name="Goodwin S.B."/>
            <person name="Spatafora J.W."/>
            <person name="Crous P.W."/>
            <person name="Grigoriev I.V."/>
        </authorList>
    </citation>
    <scope>NUCLEOTIDE SEQUENCE</scope>
    <source>
        <strain evidence="2">CBS 394.84</strain>
    </source>
</reference>
<name>A0A9P4LDG3_9PLEO</name>
<dbReference type="RefSeq" id="XP_040793371.1">
    <property type="nucleotide sequence ID" value="XM_040935407.1"/>
</dbReference>
<gene>
    <name evidence="2" type="ORF">K460DRAFT_382394</name>
</gene>
<dbReference type="EMBL" id="ML976614">
    <property type="protein sequence ID" value="KAF1850808.1"/>
    <property type="molecule type" value="Genomic_DNA"/>
</dbReference>
<dbReference type="GeneID" id="63852658"/>
<sequence>MVLPQNIASVLSGAWQLLNNTSTYLNGTNNPAGSMGHASVGLLIYHPLGYMSANLASTDPADTPPANHTELTDADFALIGRHSLNYAGELHVWEGSNETVGTLTHGPLTTSSRPSWLKTNQTRNYIVSKNNFEGRDVLHLWLRDEKQDNIANIIWARAKADC</sequence>
<feature type="domain" description="Lipocalin-like" evidence="1">
    <location>
        <begin position="13"/>
        <end position="157"/>
    </location>
</feature>
<evidence type="ECO:0000259" key="1">
    <source>
        <dbReference type="Pfam" id="PF13924"/>
    </source>
</evidence>
<proteinExistence type="predicted"/>
<dbReference type="InterPro" id="IPR024311">
    <property type="entry name" value="Lipocalin-like"/>
</dbReference>
<dbReference type="AlphaFoldDB" id="A0A9P4LDG3"/>
<protein>
    <recommendedName>
        <fullName evidence="1">Lipocalin-like domain-containing protein</fullName>
    </recommendedName>
</protein>